<dbReference type="Proteomes" id="UP000316079">
    <property type="component" value="Unassembled WGS sequence"/>
</dbReference>
<protein>
    <submittedName>
        <fullName evidence="1">Uncharacterized protein</fullName>
    </submittedName>
</protein>
<evidence type="ECO:0000313" key="1">
    <source>
        <dbReference type="EMBL" id="TRY71235.1"/>
    </source>
</evidence>
<evidence type="ECO:0000313" key="2">
    <source>
        <dbReference type="Proteomes" id="UP000316079"/>
    </source>
</evidence>
<name>A0A553P0L7_9TELE</name>
<gene>
    <name evidence="1" type="ORF">DNTS_024702</name>
</gene>
<dbReference type="EMBL" id="SRMA01026771">
    <property type="protein sequence ID" value="TRY71235.1"/>
    <property type="molecule type" value="Genomic_DNA"/>
</dbReference>
<keyword evidence="2" id="KW-1185">Reference proteome</keyword>
<dbReference type="AlphaFoldDB" id="A0A553P0L7"/>
<dbReference type="OrthoDB" id="8880235at2759"/>
<organism evidence="1 2">
    <name type="scientific">Danionella cerebrum</name>
    <dbReference type="NCBI Taxonomy" id="2873325"/>
    <lineage>
        <taxon>Eukaryota</taxon>
        <taxon>Metazoa</taxon>
        <taxon>Chordata</taxon>
        <taxon>Craniata</taxon>
        <taxon>Vertebrata</taxon>
        <taxon>Euteleostomi</taxon>
        <taxon>Actinopterygii</taxon>
        <taxon>Neopterygii</taxon>
        <taxon>Teleostei</taxon>
        <taxon>Ostariophysi</taxon>
        <taxon>Cypriniformes</taxon>
        <taxon>Danionidae</taxon>
        <taxon>Danioninae</taxon>
        <taxon>Danionella</taxon>
    </lineage>
</organism>
<comment type="caution">
    <text evidence="1">The sequence shown here is derived from an EMBL/GenBank/DDBJ whole genome shotgun (WGS) entry which is preliminary data.</text>
</comment>
<reference evidence="1 2" key="1">
    <citation type="journal article" date="2019" name="Sci. Data">
        <title>Hybrid genome assembly and annotation of Danionella translucida.</title>
        <authorList>
            <person name="Kadobianskyi M."/>
            <person name="Schulze L."/>
            <person name="Schuelke M."/>
            <person name="Judkewitz B."/>
        </authorList>
    </citation>
    <scope>NUCLEOTIDE SEQUENCE [LARGE SCALE GENOMIC DNA]</scope>
    <source>
        <strain evidence="1 2">Bolton</strain>
    </source>
</reference>
<sequence>MGGQNDEILTSLQMFSIRETNPLHFRFQMSSSNKRSSLRCDPGACYEEDSSRLRGEWLERLEFRNQGVMDSIREERFRRAQRVQVDCRTSPGFSDRSDSLPLDFVEDILDNSVFFEAPDWLSSRHEACPQHVPWTCVAAVVLYFEEATTCKLEADLASEPLAGQVQNSDFSAPALVIGLRVDDVVEGSTGPGTSLLAASGVPQQWRVLIVAMSSPGWVQGCCQQSESNQSPEEMI</sequence>
<accession>A0A553P0L7</accession>
<proteinExistence type="predicted"/>